<dbReference type="STRING" id="39480.EUAN_24130"/>
<dbReference type="OrthoDB" id="2973330at2"/>
<keyword evidence="1" id="KW-0472">Membrane</keyword>
<feature type="transmembrane region" description="Helical" evidence="1">
    <location>
        <begin position="36"/>
        <end position="57"/>
    </location>
</feature>
<dbReference type="RefSeq" id="WP_071064790.1">
    <property type="nucleotide sequence ID" value="NZ_MKIE01000021.1"/>
</dbReference>
<organism evidence="2 3">
    <name type="scientific">Andreesenia angusta</name>
    <dbReference type="NCBI Taxonomy" id="39480"/>
    <lineage>
        <taxon>Bacteria</taxon>
        <taxon>Bacillati</taxon>
        <taxon>Bacillota</taxon>
        <taxon>Tissierellia</taxon>
        <taxon>Tissierellales</taxon>
        <taxon>Gottschalkiaceae</taxon>
        <taxon>Andreesenia</taxon>
    </lineage>
</organism>
<dbReference type="EMBL" id="MKIE01000021">
    <property type="protein sequence ID" value="OHW61233.1"/>
    <property type="molecule type" value="Genomic_DNA"/>
</dbReference>
<gene>
    <name evidence="2" type="ORF">EUAN_24130</name>
</gene>
<feature type="transmembrane region" description="Helical" evidence="1">
    <location>
        <begin position="69"/>
        <end position="89"/>
    </location>
</feature>
<comment type="caution">
    <text evidence="2">The sequence shown here is derived from an EMBL/GenBank/DDBJ whole genome shotgun (WGS) entry which is preliminary data.</text>
</comment>
<sequence length="133" mass="15128">MKTWLKYLLYIVAIFILVFSRQYFVELSGRTFNELFIIGSMVINVLLGALLGIEGLLSEVKREGSWKVNIPKLVLVVIPSLFIASSWFIFSLESFILDIPISVFTANMGIFQLILGYTFITSFHKVNKQEVIG</sequence>
<evidence type="ECO:0000313" key="3">
    <source>
        <dbReference type="Proteomes" id="UP000180254"/>
    </source>
</evidence>
<proteinExistence type="predicted"/>
<keyword evidence="1" id="KW-0812">Transmembrane</keyword>
<dbReference type="AlphaFoldDB" id="A0A1S1V3K4"/>
<accession>A0A1S1V3K4</accession>
<evidence type="ECO:0000313" key="2">
    <source>
        <dbReference type="EMBL" id="OHW61233.1"/>
    </source>
</evidence>
<keyword evidence="3" id="KW-1185">Reference proteome</keyword>
<evidence type="ECO:0000256" key="1">
    <source>
        <dbReference type="SAM" id="Phobius"/>
    </source>
</evidence>
<keyword evidence="1" id="KW-1133">Transmembrane helix</keyword>
<feature type="transmembrane region" description="Helical" evidence="1">
    <location>
        <begin position="7"/>
        <end position="24"/>
    </location>
</feature>
<dbReference type="Proteomes" id="UP000180254">
    <property type="component" value="Unassembled WGS sequence"/>
</dbReference>
<name>A0A1S1V3K4_9FIRM</name>
<reference evidence="2 3" key="1">
    <citation type="submission" date="2016-09" db="EMBL/GenBank/DDBJ databases">
        <title>Genome sequence of Eubacterium angustum.</title>
        <authorList>
            <person name="Poehlein A."/>
            <person name="Daniel R."/>
        </authorList>
    </citation>
    <scope>NUCLEOTIDE SEQUENCE [LARGE SCALE GENOMIC DNA]</scope>
    <source>
        <strain evidence="2 3">DSM 1989</strain>
    </source>
</reference>
<protein>
    <submittedName>
        <fullName evidence="2">Uncharacterized protein</fullName>
    </submittedName>
</protein>
<feature type="transmembrane region" description="Helical" evidence="1">
    <location>
        <begin position="95"/>
        <end position="120"/>
    </location>
</feature>